<protein>
    <recommendedName>
        <fullName evidence="5">Dynactin subunit 5</fullName>
    </recommendedName>
</protein>
<dbReference type="EMBL" id="CABIJS010000555">
    <property type="protein sequence ID" value="VUZ53392.1"/>
    <property type="molecule type" value="Genomic_DNA"/>
</dbReference>
<dbReference type="GO" id="GO:0005869">
    <property type="term" value="C:dynactin complex"/>
    <property type="evidence" value="ECO:0007669"/>
    <property type="project" value="TreeGrafter"/>
</dbReference>
<dbReference type="Gene3D" id="2.160.10.10">
    <property type="entry name" value="Hexapeptide repeat proteins"/>
    <property type="match status" value="1"/>
</dbReference>
<evidence type="ECO:0000256" key="5">
    <source>
        <dbReference type="ARBA" id="ARBA00034865"/>
    </source>
</evidence>
<evidence type="ECO:0000313" key="6">
    <source>
        <dbReference type="EMBL" id="VUZ53392.1"/>
    </source>
</evidence>
<dbReference type="Proteomes" id="UP000321570">
    <property type="component" value="Unassembled WGS sequence"/>
</dbReference>
<dbReference type="PANTHER" id="PTHR46126:SF1">
    <property type="entry name" value="DYNACTIN SUBUNIT 5"/>
    <property type="match status" value="1"/>
</dbReference>
<comment type="similarity">
    <text evidence="4">Belongs to the dynactin subunits 5/6 family. Dynactin subunit 5 subfamily.</text>
</comment>
<dbReference type="SUPFAM" id="SSF51161">
    <property type="entry name" value="Trimeric LpxA-like enzymes"/>
    <property type="match status" value="1"/>
</dbReference>
<gene>
    <name evidence="6" type="ORF">WMSIL1_LOCUS11898</name>
</gene>
<dbReference type="PANTHER" id="PTHR46126">
    <property type="entry name" value="DYNACTIN SUBUNIT 5"/>
    <property type="match status" value="1"/>
</dbReference>
<comment type="subcellular location">
    <subcellularLocation>
        <location evidence="1">Cytoplasm</location>
        <location evidence="1">Cytoskeleton</location>
    </subcellularLocation>
</comment>
<evidence type="ECO:0000256" key="3">
    <source>
        <dbReference type="ARBA" id="ARBA00023212"/>
    </source>
</evidence>
<keyword evidence="3" id="KW-0206">Cytoskeleton</keyword>
<reference evidence="6 7" key="1">
    <citation type="submission" date="2019-07" db="EMBL/GenBank/DDBJ databases">
        <authorList>
            <person name="Jastrzebski P J."/>
            <person name="Paukszto L."/>
            <person name="Jastrzebski P J."/>
        </authorList>
    </citation>
    <scope>NUCLEOTIDE SEQUENCE [LARGE SCALE GENOMIC DNA]</scope>
    <source>
        <strain evidence="6 7">WMS-il1</strain>
    </source>
</reference>
<sequence>MIPQYFSQSVSFEMELQDILYEGSQYVETASGNRVSRDAVICGSQNIVLSGKTIIMSNCIIRGDLANIRIGRRCVISEGAVIRPPFKKFSKGVAFFPLQIGDHVFVGEGAVINAAQIGAYVHIGRNCVVGRRCVLKDACALLDNTVLAPETIVPPFSVFGGSPGRLVAELPECTPELMAELTRSYYEHFVPNPAAAQANVGASKRTSTLATARR</sequence>
<dbReference type="Pfam" id="PF21711">
    <property type="entry name" value="DCTN5"/>
    <property type="match status" value="1"/>
</dbReference>
<proteinExistence type="inferred from homology"/>
<evidence type="ECO:0000256" key="1">
    <source>
        <dbReference type="ARBA" id="ARBA00004245"/>
    </source>
</evidence>
<dbReference type="InterPro" id="IPR047125">
    <property type="entry name" value="DCTN5"/>
</dbReference>
<keyword evidence="7" id="KW-1185">Reference proteome</keyword>
<dbReference type="CDD" id="cd03359">
    <property type="entry name" value="LbH_Dynactin_5"/>
    <property type="match status" value="1"/>
</dbReference>
<keyword evidence="2" id="KW-0963">Cytoplasm</keyword>
<dbReference type="FunFam" id="2.160.10.10:FF:000014">
    <property type="entry name" value="dynactin subunit 5"/>
    <property type="match status" value="1"/>
</dbReference>
<dbReference type="AlphaFoldDB" id="A0A564Z1P2"/>
<name>A0A564Z1P2_HYMDI</name>
<organism evidence="6 7">
    <name type="scientific">Hymenolepis diminuta</name>
    <name type="common">Rat tapeworm</name>
    <dbReference type="NCBI Taxonomy" id="6216"/>
    <lineage>
        <taxon>Eukaryota</taxon>
        <taxon>Metazoa</taxon>
        <taxon>Spiralia</taxon>
        <taxon>Lophotrochozoa</taxon>
        <taxon>Platyhelminthes</taxon>
        <taxon>Cestoda</taxon>
        <taxon>Eucestoda</taxon>
        <taxon>Cyclophyllidea</taxon>
        <taxon>Hymenolepididae</taxon>
        <taxon>Hymenolepis</taxon>
    </lineage>
</organism>
<evidence type="ECO:0000256" key="4">
    <source>
        <dbReference type="ARBA" id="ARBA00034706"/>
    </source>
</evidence>
<evidence type="ECO:0000313" key="7">
    <source>
        <dbReference type="Proteomes" id="UP000321570"/>
    </source>
</evidence>
<evidence type="ECO:0000256" key="2">
    <source>
        <dbReference type="ARBA" id="ARBA00022490"/>
    </source>
</evidence>
<dbReference type="InterPro" id="IPR011004">
    <property type="entry name" value="Trimer_LpxA-like_sf"/>
</dbReference>
<accession>A0A564Z1P2</accession>